<accession>A0A7J0BSM4</accession>
<dbReference type="Proteomes" id="UP000503820">
    <property type="component" value="Unassembled WGS sequence"/>
</dbReference>
<organism evidence="1 2">
    <name type="scientific">Desulfovibrio psychrotolerans</name>
    <dbReference type="NCBI Taxonomy" id="415242"/>
    <lineage>
        <taxon>Bacteria</taxon>
        <taxon>Pseudomonadati</taxon>
        <taxon>Thermodesulfobacteriota</taxon>
        <taxon>Desulfovibrionia</taxon>
        <taxon>Desulfovibrionales</taxon>
        <taxon>Desulfovibrionaceae</taxon>
        <taxon>Desulfovibrio</taxon>
    </lineage>
</organism>
<gene>
    <name evidence="1" type="ORF">DSM19430T_14070</name>
</gene>
<reference evidence="1 2" key="1">
    <citation type="submission" date="2020-05" db="EMBL/GenBank/DDBJ databases">
        <title>Draft genome sequence of Desulfovibrio psychrotolerans JS1T.</title>
        <authorList>
            <person name="Ueno A."/>
            <person name="Tamazawa S."/>
            <person name="Tamamura S."/>
            <person name="Murakami T."/>
            <person name="Kiyama T."/>
            <person name="Inomata H."/>
            <person name="Amano Y."/>
            <person name="Miyakawa K."/>
            <person name="Tamaki H."/>
            <person name="Naganuma T."/>
            <person name="Kaneko K."/>
        </authorList>
    </citation>
    <scope>NUCLEOTIDE SEQUENCE [LARGE SCALE GENOMIC DNA]</scope>
    <source>
        <strain evidence="1 2">JS1</strain>
    </source>
</reference>
<evidence type="ECO:0000313" key="2">
    <source>
        <dbReference type="Proteomes" id="UP000503820"/>
    </source>
</evidence>
<dbReference type="AlphaFoldDB" id="A0A7J0BSM4"/>
<comment type="caution">
    <text evidence="1">The sequence shown here is derived from an EMBL/GenBank/DDBJ whole genome shotgun (WGS) entry which is preliminary data.</text>
</comment>
<sequence>MLAEGAGSGRDMLKLLYSRRAVWHGGLPVAAPAGCARCCVVWQTATAGAAKAGELLYGRIFRCDWNRGRDCGQTEGYR</sequence>
<evidence type="ECO:0000313" key="1">
    <source>
        <dbReference type="EMBL" id="GFM36723.1"/>
    </source>
</evidence>
<dbReference type="EMBL" id="BLVP01000007">
    <property type="protein sequence ID" value="GFM36723.1"/>
    <property type="molecule type" value="Genomic_DNA"/>
</dbReference>
<protein>
    <submittedName>
        <fullName evidence="1">Uncharacterized protein</fullName>
    </submittedName>
</protein>
<keyword evidence="2" id="KW-1185">Reference proteome</keyword>
<name>A0A7J0BSM4_9BACT</name>
<proteinExistence type="predicted"/>